<organism evidence="1 2">
    <name type="scientific">Halteria grandinella</name>
    <dbReference type="NCBI Taxonomy" id="5974"/>
    <lineage>
        <taxon>Eukaryota</taxon>
        <taxon>Sar</taxon>
        <taxon>Alveolata</taxon>
        <taxon>Ciliophora</taxon>
        <taxon>Intramacronucleata</taxon>
        <taxon>Spirotrichea</taxon>
        <taxon>Stichotrichia</taxon>
        <taxon>Sporadotrichida</taxon>
        <taxon>Halteriidae</taxon>
        <taxon>Halteria</taxon>
    </lineage>
</organism>
<evidence type="ECO:0000313" key="2">
    <source>
        <dbReference type="Proteomes" id="UP000785679"/>
    </source>
</evidence>
<accession>A0A8J8T9A1</accession>
<gene>
    <name evidence="1" type="ORF">FGO68_gene14344</name>
</gene>
<dbReference type="Proteomes" id="UP000785679">
    <property type="component" value="Unassembled WGS sequence"/>
</dbReference>
<reference evidence="1" key="1">
    <citation type="submission" date="2019-06" db="EMBL/GenBank/DDBJ databases">
        <authorList>
            <person name="Zheng W."/>
        </authorList>
    </citation>
    <scope>NUCLEOTIDE SEQUENCE</scope>
    <source>
        <strain evidence="1">QDHG01</strain>
    </source>
</reference>
<keyword evidence="2" id="KW-1185">Reference proteome</keyword>
<protein>
    <submittedName>
        <fullName evidence="1">Uncharacterized protein</fullName>
    </submittedName>
</protein>
<comment type="caution">
    <text evidence="1">The sequence shown here is derived from an EMBL/GenBank/DDBJ whole genome shotgun (WGS) entry which is preliminary data.</text>
</comment>
<dbReference type="EMBL" id="RRYP01001115">
    <property type="protein sequence ID" value="TNV86390.1"/>
    <property type="molecule type" value="Genomic_DNA"/>
</dbReference>
<evidence type="ECO:0000313" key="1">
    <source>
        <dbReference type="EMBL" id="TNV86390.1"/>
    </source>
</evidence>
<dbReference type="AlphaFoldDB" id="A0A8J8T9A1"/>
<proteinExistence type="predicted"/>
<name>A0A8J8T9A1_HALGN</name>
<sequence length="84" mass="10176">MVRLIKLNLLRNWIIFRSKYRETSKYILKMQLHTYRKAQKHQLQYQYNIQKTRSASLHCWKVQNKLLSLQSWLSVSSFSSSSVL</sequence>